<dbReference type="PANTHER" id="PTHR31789">
    <property type="entry name" value="OS05G0482600 PROTEIN"/>
    <property type="match status" value="1"/>
</dbReference>
<accession>A0A072UQQ8</accession>
<dbReference type="InterPro" id="IPR015943">
    <property type="entry name" value="WD40/YVTN_repeat-like_dom_sf"/>
</dbReference>
<dbReference type="Gene3D" id="2.130.10.10">
    <property type="entry name" value="YVTN repeat-like/Quinoprotein amine dehydrogenase"/>
    <property type="match status" value="1"/>
</dbReference>
<dbReference type="Pfam" id="PF25463">
    <property type="entry name" value="DUF7899"/>
    <property type="match status" value="1"/>
</dbReference>
<reference evidence="2 4" key="1">
    <citation type="journal article" date="2011" name="Nature">
        <title>The Medicago genome provides insight into the evolution of rhizobial symbioses.</title>
        <authorList>
            <person name="Young N.D."/>
            <person name="Debelle F."/>
            <person name="Oldroyd G.E."/>
            <person name="Geurts R."/>
            <person name="Cannon S.B."/>
            <person name="Udvardi M.K."/>
            <person name="Benedito V.A."/>
            <person name="Mayer K.F."/>
            <person name="Gouzy J."/>
            <person name="Schoof H."/>
            <person name="Van de Peer Y."/>
            <person name="Proost S."/>
            <person name="Cook D.R."/>
            <person name="Meyers B.C."/>
            <person name="Spannagl M."/>
            <person name="Cheung F."/>
            <person name="De Mita S."/>
            <person name="Krishnakumar V."/>
            <person name="Gundlach H."/>
            <person name="Zhou S."/>
            <person name="Mudge J."/>
            <person name="Bharti A.K."/>
            <person name="Murray J.D."/>
            <person name="Naoumkina M.A."/>
            <person name="Rosen B."/>
            <person name="Silverstein K.A."/>
            <person name="Tang H."/>
            <person name="Rombauts S."/>
            <person name="Zhao P.X."/>
            <person name="Zhou P."/>
            <person name="Barbe V."/>
            <person name="Bardou P."/>
            <person name="Bechner M."/>
            <person name="Bellec A."/>
            <person name="Berger A."/>
            <person name="Berges H."/>
            <person name="Bidwell S."/>
            <person name="Bisseling T."/>
            <person name="Choisne N."/>
            <person name="Couloux A."/>
            <person name="Denny R."/>
            <person name="Deshpande S."/>
            <person name="Dai X."/>
            <person name="Doyle J.J."/>
            <person name="Dudez A.M."/>
            <person name="Farmer A.D."/>
            <person name="Fouteau S."/>
            <person name="Franken C."/>
            <person name="Gibelin C."/>
            <person name="Gish J."/>
            <person name="Goldstein S."/>
            <person name="Gonzalez A.J."/>
            <person name="Green P.J."/>
            <person name="Hallab A."/>
            <person name="Hartog M."/>
            <person name="Hua A."/>
            <person name="Humphray S.J."/>
            <person name="Jeong D.H."/>
            <person name="Jing Y."/>
            <person name="Jocker A."/>
            <person name="Kenton S.M."/>
            <person name="Kim D.J."/>
            <person name="Klee K."/>
            <person name="Lai H."/>
            <person name="Lang C."/>
            <person name="Lin S."/>
            <person name="Macmil S.L."/>
            <person name="Magdelenat G."/>
            <person name="Matthews L."/>
            <person name="McCorrison J."/>
            <person name="Monaghan E.L."/>
            <person name="Mun J.H."/>
            <person name="Najar F.Z."/>
            <person name="Nicholson C."/>
            <person name="Noirot C."/>
            <person name="O'Bleness M."/>
            <person name="Paule C.R."/>
            <person name="Poulain J."/>
            <person name="Prion F."/>
            <person name="Qin B."/>
            <person name="Qu C."/>
            <person name="Retzel E.F."/>
            <person name="Riddle C."/>
            <person name="Sallet E."/>
            <person name="Samain S."/>
            <person name="Samson N."/>
            <person name="Sanders I."/>
            <person name="Saurat O."/>
            <person name="Scarpelli C."/>
            <person name="Schiex T."/>
            <person name="Segurens B."/>
            <person name="Severin A.J."/>
            <person name="Sherrier D.J."/>
            <person name="Shi R."/>
            <person name="Sims S."/>
            <person name="Singer S.R."/>
            <person name="Sinharoy S."/>
            <person name="Sterck L."/>
            <person name="Viollet A."/>
            <person name="Wang B.B."/>
            <person name="Wang K."/>
            <person name="Wang M."/>
            <person name="Wang X."/>
            <person name="Warfsmann J."/>
            <person name="Weissenbach J."/>
            <person name="White D.D."/>
            <person name="White J.D."/>
            <person name="Wiley G.B."/>
            <person name="Wincker P."/>
            <person name="Xing Y."/>
            <person name="Yang L."/>
            <person name="Yao Z."/>
            <person name="Ying F."/>
            <person name="Zhai J."/>
            <person name="Zhou L."/>
            <person name="Zuber A."/>
            <person name="Denarie J."/>
            <person name="Dixon R.A."/>
            <person name="May G.D."/>
            <person name="Schwartz D.C."/>
            <person name="Rogers J."/>
            <person name="Quetier F."/>
            <person name="Town C.D."/>
            <person name="Roe B.A."/>
        </authorList>
    </citation>
    <scope>NUCLEOTIDE SEQUENCE [LARGE SCALE GENOMIC DNA]</scope>
    <source>
        <strain evidence="2">A17</strain>
        <strain evidence="3 4">cv. Jemalong A17</strain>
    </source>
</reference>
<evidence type="ECO:0000313" key="4">
    <source>
        <dbReference type="Proteomes" id="UP000002051"/>
    </source>
</evidence>
<dbReference type="PANTHER" id="PTHR31789:SF10">
    <property type="entry name" value="TRANSDUCIN_WD40 REPEAT-LIKE SUPERFAMILY PROTEIN"/>
    <property type="match status" value="1"/>
</dbReference>
<dbReference type="EnsemblPlants" id="KEH31696">
    <property type="protein sequence ID" value="KEH31696"/>
    <property type="gene ID" value="MTR_4g102610"/>
</dbReference>
<dbReference type="EMBL" id="CM001220">
    <property type="protein sequence ID" value="KEH31696.1"/>
    <property type="molecule type" value="Genomic_DNA"/>
</dbReference>
<dbReference type="SUPFAM" id="SSF50998">
    <property type="entry name" value="Quinoprotein alcohol dehydrogenase-like"/>
    <property type="match status" value="1"/>
</dbReference>
<reference evidence="3" key="3">
    <citation type="submission" date="2015-04" db="UniProtKB">
        <authorList>
            <consortium name="EnsemblPlants"/>
        </authorList>
    </citation>
    <scope>IDENTIFICATION</scope>
    <source>
        <strain evidence="3">cv. Jemalong A17</strain>
    </source>
</reference>
<dbReference type="Proteomes" id="UP000002051">
    <property type="component" value="Chromosome 4"/>
</dbReference>
<dbReference type="HOGENOM" id="CLU_037067_0_0_1"/>
<name>A0A072UQQ8_MEDTR</name>
<organism evidence="2 4">
    <name type="scientific">Medicago truncatula</name>
    <name type="common">Barrel medic</name>
    <name type="synonym">Medicago tribuloides</name>
    <dbReference type="NCBI Taxonomy" id="3880"/>
    <lineage>
        <taxon>Eukaryota</taxon>
        <taxon>Viridiplantae</taxon>
        <taxon>Streptophyta</taxon>
        <taxon>Embryophyta</taxon>
        <taxon>Tracheophyta</taxon>
        <taxon>Spermatophyta</taxon>
        <taxon>Magnoliopsida</taxon>
        <taxon>eudicotyledons</taxon>
        <taxon>Gunneridae</taxon>
        <taxon>Pentapetalae</taxon>
        <taxon>rosids</taxon>
        <taxon>fabids</taxon>
        <taxon>Fabales</taxon>
        <taxon>Fabaceae</taxon>
        <taxon>Papilionoideae</taxon>
        <taxon>50 kb inversion clade</taxon>
        <taxon>NPAAA clade</taxon>
        <taxon>Hologalegina</taxon>
        <taxon>IRL clade</taxon>
        <taxon>Trifolieae</taxon>
        <taxon>Medicago</taxon>
    </lineage>
</organism>
<keyword evidence="4" id="KW-1185">Reference proteome</keyword>
<evidence type="ECO:0000256" key="1">
    <source>
        <dbReference type="SAM" id="MobiDB-lite"/>
    </source>
</evidence>
<dbReference type="InterPro" id="IPR057221">
    <property type="entry name" value="DUF7899"/>
</dbReference>
<proteinExistence type="predicted"/>
<dbReference type="InterPro" id="IPR011047">
    <property type="entry name" value="Quinoprotein_ADH-like_sf"/>
</dbReference>
<feature type="region of interest" description="Disordered" evidence="1">
    <location>
        <begin position="1"/>
        <end position="21"/>
    </location>
</feature>
<evidence type="ECO:0000313" key="2">
    <source>
        <dbReference type="EMBL" id="KEH31696.1"/>
    </source>
</evidence>
<dbReference type="AlphaFoldDB" id="A0A072UQQ8"/>
<gene>
    <name evidence="2" type="ordered locus">MTR_4g102610</name>
</gene>
<protein>
    <submittedName>
        <fullName evidence="2">Transducin/WD40 repeat protein</fullName>
    </submittedName>
</protein>
<sequence length="444" mass="51152">MDENTRGGKEGSNNGGNIKKRNKNIIKNLQDRELSCKHHRAFVTATTPHRFQNMRFSHELDTHHSKHKSPPHILPFLMGRTKIVQITAAKNIVFVLAESGLCAAFSSETDERICFMNLHPNDLIRRLFYNKNNDSLITASSRSRMPEEYRSTRIEDIRRAKPDAGFDLFQSESFVVKFDDVNAKVLTYSAQDSIFKVFDLKNYTFLYLFSFSNVDWINISSGIMLFIFKRTSDHIPVKIISIEDGKNREVDMIVCNEKLLVMQDNVNLQILDLPSFKIMASVSRTEFMNPSRFIFLCKKQLFLTLKNQTNFVWNFHGELVTSLEDHLLRHPLWHPDFKNNNYITSDQNLIISYCRDDSEDQSMVTNVIGSINVSNILSGKCVAKINATKALECIDSSKKMSVTEALEGITTLYYDEDRNAIYTGNRHGHVHVWSNSNQLMIKKE</sequence>
<reference evidence="2 4" key="2">
    <citation type="journal article" date="2014" name="BMC Genomics">
        <title>An improved genome release (version Mt4.0) for the model legume Medicago truncatula.</title>
        <authorList>
            <person name="Tang H."/>
            <person name="Krishnakumar V."/>
            <person name="Bidwell S."/>
            <person name="Rosen B."/>
            <person name="Chan A."/>
            <person name="Zhou S."/>
            <person name="Gentzbittel L."/>
            <person name="Childs K.L."/>
            <person name="Yandell M."/>
            <person name="Gundlach H."/>
            <person name="Mayer K.F."/>
            <person name="Schwartz D.C."/>
            <person name="Town C.D."/>
        </authorList>
    </citation>
    <scope>GENOME REANNOTATION</scope>
    <source>
        <strain evidence="2">A17</strain>
        <strain evidence="3 4">cv. Jemalong A17</strain>
    </source>
</reference>
<evidence type="ECO:0000313" key="3">
    <source>
        <dbReference type="EnsemblPlants" id="KEH31696"/>
    </source>
</evidence>